<accession>A0A517NL73</accession>
<evidence type="ECO:0000256" key="1">
    <source>
        <dbReference type="SAM" id="MobiDB-lite"/>
    </source>
</evidence>
<dbReference type="OrthoDB" id="234808at2"/>
<gene>
    <name evidence="3" type="ORF">K227x_62310</name>
</gene>
<feature type="region of interest" description="Disordered" evidence="1">
    <location>
        <begin position="49"/>
        <end position="73"/>
    </location>
</feature>
<proteinExistence type="predicted"/>
<evidence type="ECO:0000313" key="4">
    <source>
        <dbReference type="Proteomes" id="UP000318538"/>
    </source>
</evidence>
<dbReference type="EMBL" id="CP036525">
    <property type="protein sequence ID" value="QDT07803.1"/>
    <property type="molecule type" value="Genomic_DNA"/>
</dbReference>
<evidence type="ECO:0000259" key="2">
    <source>
        <dbReference type="Pfam" id="PF20454"/>
    </source>
</evidence>
<dbReference type="InterPro" id="IPR046454">
    <property type="entry name" value="GpA_endonuclease"/>
</dbReference>
<dbReference type="KEGG" id="rlc:K227x_62310"/>
<name>A0A517NL73_9BACT</name>
<feature type="region of interest" description="Disordered" evidence="1">
    <location>
        <begin position="709"/>
        <end position="730"/>
    </location>
</feature>
<dbReference type="AlphaFoldDB" id="A0A517NL73"/>
<feature type="compositionally biased region" description="Polar residues" evidence="1">
    <location>
        <begin position="49"/>
        <end position="59"/>
    </location>
</feature>
<dbReference type="Pfam" id="PF20454">
    <property type="entry name" value="GpA_nuclease"/>
    <property type="match status" value="1"/>
</dbReference>
<protein>
    <submittedName>
        <fullName evidence="3">Phage terminase large subunit (GpA)</fullName>
    </submittedName>
</protein>
<evidence type="ECO:0000313" key="3">
    <source>
        <dbReference type="EMBL" id="QDT07803.1"/>
    </source>
</evidence>
<reference evidence="3 4" key="1">
    <citation type="submission" date="2019-02" db="EMBL/GenBank/DDBJ databases">
        <title>Deep-cultivation of Planctomycetes and their phenomic and genomic characterization uncovers novel biology.</title>
        <authorList>
            <person name="Wiegand S."/>
            <person name="Jogler M."/>
            <person name="Boedeker C."/>
            <person name="Pinto D."/>
            <person name="Vollmers J."/>
            <person name="Rivas-Marin E."/>
            <person name="Kohn T."/>
            <person name="Peeters S.H."/>
            <person name="Heuer A."/>
            <person name="Rast P."/>
            <person name="Oberbeckmann S."/>
            <person name="Bunk B."/>
            <person name="Jeske O."/>
            <person name="Meyerdierks A."/>
            <person name="Storesund J.E."/>
            <person name="Kallscheuer N."/>
            <person name="Luecker S."/>
            <person name="Lage O.M."/>
            <person name="Pohl T."/>
            <person name="Merkel B.J."/>
            <person name="Hornburger P."/>
            <person name="Mueller R.-W."/>
            <person name="Bruemmer F."/>
            <person name="Labrenz M."/>
            <person name="Spormann A.M."/>
            <person name="Op den Camp H."/>
            <person name="Overmann J."/>
            <person name="Amann R."/>
            <person name="Jetten M.S.M."/>
            <person name="Mascher T."/>
            <person name="Medema M.H."/>
            <person name="Devos D.P."/>
            <person name="Kaster A.-K."/>
            <person name="Ovreas L."/>
            <person name="Rohde M."/>
            <person name="Galperin M.Y."/>
            <person name="Jogler C."/>
        </authorList>
    </citation>
    <scope>NUCLEOTIDE SEQUENCE [LARGE SCALE GENOMIC DNA]</scope>
    <source>
        <strain evidence="3 4">K22_7</strain>
    </source>
</reference>
<organism evidence="3 4">
    <name type="scientific">Rubripirellula lacrimiformis</name>
    <dbReference type="NCBI Taxonomy" id="1930273"/>
    <lineage>
        <taxon>Bacteria</taxon>
        <taxon>Pseudomonadati</taxon>
        <taxon>Planctomycetota</taxon>
        <taxon>Planctomycetia</taxon>
        <taxon>Pirellulales</taxon>
        <taxon>Pirellulaceae</taxon>
        <taxon>Rubripirellula</taxon>
    </lineage>
</organism>
<feature type="domain" description="Terminase large subunit GpA endonuclease" evidence="2">
    <location>
        <begin position="428"/>
        <end position="704"/>
    </location>
</feature>
<dbReference type="GO" id="GO:0004519">
    <property type="term" value="F:endonuclease activity"/>
    <property type="evidence" value="ECO:0007669"/>
    <property type="project" value="InterPro"/>
</dbReference>
<dbReference type="Proteomes" id="UP000318538">
    <property type="component" value="Chromosome"/>
</dbReference>
<sequence length="730" mass="81143">MTDRAQLLALLDEVEEHDDLALLESRIAQIEAGTGLVVSRADKMRAASSNAQKAATRCSQDIGLPPDGLADPERRRQSDESLLFHLKTYHRETFRCEFSPDHVRIIGQIQRTIEDGGCKAIALMRSGGKSSILVRAIIWAVLTRRRRFVSMFSATADEAKKQMTNLRKVLLTNPMIQADYAHELHALISLGGRSTLAEGQHVNGKKTNVVWQKGMIASGHVDGVLTNEFVITCGSLLGGMRGQQYLATTGETIRPDLVLVDDPQTRASAASKNATKKRLDIVNGDCLKLAGGERKVAAFAAVTIIRRGDLADQMVDRSKSRHWRGEKIPAIKTFPSNTGLWNEFEELYGFELDADLPHDKSTKFVAENFKAMHEDAELFWTDNFDRSLFQSALHGLMVQKLDDADSFNAEFQLSPTVAGGDESQLFVLDAEAIARRVSPFKRREVPEGCEILTAFIDVQNEFLPYVVMAFTMTGRGYVIDYGAFPDQMTPYFTKQSLTKTLTDEFGEISIADRVAMGLDELVNDLMTQEYYCGDRVYSIDKAGIDVGWKLVSHEVRRICRESVHRARLHPQQGKAYNAKSQHWQRIKGGKTRKTRGLNCAFYNPPKGQRGNQELLIDTNFWKTSFAESLSIPESSNRAVVLYNDTPSSHLMFGESCVSEKPIQKKDADGNQFIAWEAVNSGQIENDYWDGAVGCMALASTLGVFEKNSPKATASKGSKKRSYGASPLNIG</sequence>
<keyword evidence="4" id="KW-1185">Reference proteome</keyword>